<name>A0A914BTE9_PATMI</name>
<keyword evidence="4" id="KW-1185">Reference proteome</keyword>
<dbReference type="Proteomes" id="UP000887568">
    <property type="component" value="Unplaced"/>
</dbReference>
<feature type="compositionally biased region" description="Low complexity" evidence="2">
    <location>
        <begin position="49"/>
        <end position="65"/>
    </location>
</feature>
<accession>A0A914BTE9</accession>
<feature type="region of interest" description="Disordered" evidence="2">
    <location>
        <begin position="100"/>
        <end position="121"/>
    </location>
</feature>
<sequence>MRRNPDAGFVLHGRRTPIGIDKPKEYLTNSQRTISTRNLSQNTLYQPDSRSSSRFSERSFSSASERLQKRDKSPRRYQRLQDSASESVFDAESLFGSMNGGTAARLERREQSRKPRDSEFSLDFTGLGNSLSKSLNKSVSFSKQLEEYKTNGSKAKAYDDDLEDTFEEELQKLIDDDIKENERFEQDLAGKPKSKHESEWFTEPVHLTKTADYPVFQSLGVDTKTTSPVNRTAGMLGTELAQQKVAHQMLLDDVARQYFPVTLGEMPSIMRTVTPQPPNSVAKKYAQARSMESASRSTSNGTGRVSSAPASKTQPPRTHSSHSSTSSYSNPKVDALCDYNYLRASKPFVEETVTASPYQYELAQLKMERLRLEEQRLLESKRQEELERIRGPTPKWYELKSPQFTYELHKNNKLLQSKKDWQNLMDYREQLTRSSQDFAKTDLGGYLY</sequence>
<feature type="compositionally biased region" description="Polar residues" evidence="2">
    <location>
        <begin position="27"/>
        <end position="48"/>
    </location>
</feature>
<organism evidence="3 4">
    <name type="scientific">Patiria miniata</name>
    <name type="common">Bat star</name>
    <name type="synonym">Asterina miniata</name>
    <dbReference type="NCBI Taxonomy" id="46514"/>
    <lineage>
        <taxon>Eukaryota</taxon>
        <taxon>Metazoa</taxon>
        <taxon>Echinodermata</taxon>
        <taxon>Eleutherozoa</taxon>
        <taxon>Asterozoa</taxon>
        <taxon>Asteroidea</taxon>
        <taxon>Valvatacea</taxon>
        <taxon>Valvatida</taxon>
        <taxon>Asterinidae</taxon>
        <taxon>Patiria</taxon>
    </lineage>
</organism>
<protein>
    <submittedName>
        <fullName evidence="3">Uncharacterized protein</fullName>
    </submittedName>
</protein>
<feature type="compositionally biased region" description="Polar residues" evidence="2">
    <location>
        <begin position="290"/>
        <end position="317"/>
    </location>
</feature>
<dbReference type="AlphaFoldDB" id="A0A914BTE9"/>
<proteinExistence type="predicted"/>
<feature type="coiled-coil region" evidence="1">
    <location>
        <begin position="360"/>
        <end position="387"/>
    </location>
</feature>
<keyword evidence="1" id="KW-0175">Coiled coil</keyword>
<reference evidence="3" key="1">
    <citation type="submission" date="2022-11" db="UniProtKB">
        <authorList>
            <consortium name="EnsemblMetazoa"/>
        </authorList>
    </citation>
    <scope>IDENTIFICATION</scope>
</reference>
<evidence type="ECO:0000313" key="3">
    <source>
        <dbReference type="EnsemblMetazoa" id="XP_038078827.1"/>
    </source>
</evidence>
<feature type="region of interest" description="Disordered" evidence="2">
    <location>
        <begin position="270"/>
        <end position="329"/>
    </location>
</feature>
<evidence type="ECO:0000313" key="4">
    <source>
        <dbReference type="Proteomes" id="UP000887568"/>
    </source>
</evidence>
<dbReference type="RefSeq" id="XP_038078827.1">
    <property type="nucleotide sequence ID" value="XM_038222899.1"/>
</dbReference>
<feature type="compositionally biased region" description="Basic and acidic residues" evidence="2">
    <location>
        <begin position="105"/>
        <end position="119"/>
    </location>
</feature>
<dbReference type="EnsemblMetazoa" id="XM_038222899.1">
    <property type="protein sequence ID" value="XP_038078827.1"/>
    <property type="gene ID" value="LOC119746106"/>
</dbReference>
<dbReference type="OrthoDB" id="2101380at2759"/>
<evidence type="ECO:0000256" key="2">
    <source>
        <dbReference type="SAM" id="MobiDB-lite"/>
    </source>
</evidence>
<evidence type="ECO:0000256" key="1">
    <source>
        <dbReference type="SAM" id="Coils"/>
    </source>
</evidence>
<dbReference type="GeneID" id="119746106"/>
<dbReference type="OMA" id="GEMPSIM"/>
<feature type="region of interest" description="Disordered" evidence="2">
    <location>
        <begin position="1"/>
        <end position="84"/>
    </location>
</feature>